<keyword evidence="2 4" id="KW-0238">DNA-binding</keyword>
<dbReference type="Pfam" id="PF00440">
    <property type="entry name" value="TetR_N"/>
    <property type="match status" value="1"/>
</dbReference>
<dbReference type="PROSITE" id="PS50977">
    <property type="entry name" value="HTH_TETR_2"/>
    <property type="match status" value="1"/>
</dbReference>
<feature type="domain" description="HTH tetR-type" evidence="5">
    <location>
        <begin position="7"/>
        <end position="67"/>
    </location>
</feature>
<organism evidence="6 7">
    <name type="scientific">Rhodococcus chondri</name>
    <dbReference type="NCBI Taxonomy" id="3065941"/>
    <lineage>
        <taxon>Bacteria</taxon>
        <taxon>Bacillati</taxon>
        <taxon>Actinomycetota</taxon>
        <taxon>Actinomycetes</taxon>
        <taxon>Mycobacteriales</taxon>
        <taxon>Nocardiaceae</taxon>
        <taxon>Rhodococcus</taxon>
    </lineage>
</organism>
<evidence type="ECO:0000256" key="2">
    <source>
        <dbReference type="ARBA" id="ARBA00023125"/>
    </source>
</evidence>
<dbReference type="Pfam" id="PF17754">
    <property type="entry name" value="TetR_C_14"/>
    <property type="match status" value="1"/>
</dbReference>
<protein>
    <submittedName>
        <fullName evidence="6">TetR/AcrR family transcriptional regulator</fullName>
    </submittedName>
</protein>
<comment type="caution">
    <text evidence="6">The sequence shown here is derived from an EMBL/GenBank/DDBJ whole genome shotgun (WGS) entry which is preliminary data.</text>
</comment>
<dbReference type="InterPro" id="IPR041347">
    <property type="entry name" value="MftR_C"/>
</dbReference>
<evidence type="ECO:0000313" key="7">
    <source>
        <dbReference type="Proteomes" id="UP001331936"/>
    </source>
</evidence>
<dbReference type="Proteomes" id="UP001331936">
    <property type="component" value="Unassembled WGS sequence"/>
</dbReference>
<dbReference type="InterPro" id="IPR009057">
    <property type="entry name" value="Homeodomain-like_sf"/>
</dbReference>
<reference evidence="6 7" key="1">
    <citation type="submission" date="2023-08" db="EMBL/GenBank/DDBJ databases">
        <authorList>
            <person name="Girao M."/>
            <person name="Carvalho M.F."/>
        </authorList>
    </citation>
    <scope>NUCLEOTIDE SEQUENCE [LARGE SCALE GENOMIC DNA]</scope>
    <source>
        <strain evidence="6 7">CC-R104</strain>
    </source>
</reference>
<keyword evidence="1" id="KW-0805">Transcription regulation</keyword>
<proteinExistence type="predicted"/>
<keyword evidence="7" id="KW-1185">Reference proteome</keyword>
<dbReference type="InterPro" id="IPR050109">
    <property type="entry name" value="HTH-type_TetR-like_transc_reg"/>
</dbReference>
<dbReference type="SUPFAM" id="SSF46689">
    <property type="entry name" value="Homeodomain-like"/>
    <property type="match status" value="1"/>
</dbReference>
<evidence type="ECO:0000256" key="1">
    <source>
        <dbReference type="ARBA" id="ARBA00023015"/>
    </source>
</evidence>
<gene>
    <name evidence="6" type="ORF">Q8814_11605</name>
</gene>
<sequence length="209" mass="23868">MRSKRMQRTRDALVAHARALTAERGLAGFTVEELCEQVGISRRTFFNYFPTKEDAVVGHSDDFFTEEQKVDFIARGAGHHDRPSPTLLSDITHLIVTRSRRHDFTCRGHQLYRDIVRSEPHLLARLVAAGETQQRDFARLIAQREGLPPDHPFPRVVVRLVVGLVFSTVDEFFDDDNHSSFEHLLQRNIAFAQQLLGQRLDLTDPTGNP</sequence>
<evidence type="ECO:0000256" key="3">
    <source>
        <dbReference type="ARBA" id="ARBA00023163"/>
    </source>
</evidence>
<accession>A0ABU7JRT9</accession>
<evidence type="ECO:0000259" key="5">
    <source>
        <dbReference type="PROSITE" id="PS50977"/>
    </source>
</evidence>
<dbReference type="PROSITE" id="PS01081">
    <property type="entry name" value="HTH_TETR_1"/>
    <property type="match status" value="1"/>
</dbReference>
<name>A0ABU7JRT9_9NOCA</name>
<dbReference type="InterPro" id="IPR023772">
    <property type="entry name" value="DNA-bd_HTH_TetR-type_CS"/>
</dbReference>
<dbReference type="PANTHER" id="PTHR30055">
    <property type="entry name" value="HTH-TYPE TRANSCRIPTIONAL REGULATOR RUTR"/>
    <property type="match status" value="1"/>
</dbReference>
<dbReference type="InterPro" id="IPR001647">
    <property type="entry name" value="HTH_TetR"/>
</dbReference>
<dbReference type="RefSeq" id="WP_330152169.1">
    <property type="nucleotide sequence ID" value="NZ_JAUZMZ010000054.1"/>
</dbReference>
<keyword evidence="3" id="KW-0804">Transcription</keyword>
<dbReference type="Gene3D" id="1.10.10.60">
    <property type="entry name" value="Homeodomain-like"/>
    <property type="match status" value="1"/>
</dbReference>
<evidence type="ECO:0000313" key="6">
    <source>
        <dbReference type="EMBL" id="MEE2032751.1"/>
    </source>
</evidence>
<evidence type="ECO:0000256" key="4">
    <source>
        <dbReference type="PROSITE-ProRule" id="PRU00335"/>
    </source>
</evidence>
<dbReference type="Gene3D" id="1.10.357.10">
    <property type="entry name" value="Tetracycline Repressor, domain 2"/>
    <property type="match status" value="1"/>
</dbReference>
<dbReference type="PANTHER" id="PTHR30055:SF234">
    <property type="entry name" value="HTH-TYPE TRANSCRIPTIONAL REGULATOR BETI"/>
    <property type="match status" value="1"/>
</dbReference>
<dbReference type="EMBL" id="JAUZMZ010000054">
    <property type="protein sequence ID" value="MEE2032751.1"/>
    <property type="molecule type" value="Genomic_DNA"/>
</dbReference>
<feature type="DNA-binding region" description="H-T-H motif" evidence="4">
    <location>
        <begin position="30"/>
        <end position="49"/>
    </location>
</feature>